<feature type="domain" description="Amidohydrolase 3" evidence="1">
    <location>
        <begin position="50"/>
        <end position="511"/>
    </location>
</feature>
<dbReference type="GO" id="GO:0016810">
    <property type="term" value="F:hydrolase activity, acting on carbon-nitrogen (but not peptide) bonds"/>
    <property type="evidence" value="ECO:0007669"/>
    <property type="project" value="InterPro"/>
</dbReference>
<evidence type="ECO:0000259" key="1">
    <source>
        <dbReference type="Pfam" id="PF07969"/>
    </source>
</evidence>
<gene>
    <name evidence="2" type="ORF">SAMN05660297_00634</name>
</gene>
<dbReference type="PANTHER" id="PTHR22642:SF22">
    <property type="entry name" value="EXOENZYMES REGULATORY PROTEIN AEPA"/>
    <property type="match status" value="1"/>
</dbReference>
<dbReference type="InterPro" id="IPR013108">
    <property type="entry name" value="Amidohydro_3"/>
</dbReference>
<dbReference type="EMBL" id="FOHU01000002">
    <property type="protein sequence ID" value="SES82880.1"/>
    <property type="molecule type" value="Genomic_DNA"/>
</dbReference>
<dbReference type="InterPro" id="IPR032466">
    <property type="entry name" value="Metal_Hydrolase"/>
</dbReference>
<evidence type="ECO:0000313" key="2">
    <source>
        <dbReference type="EMBL" id="SES82880.1"/>
    </source>
</evidence>
<dbReference type="Gene3D" id="3.20.20.140">
    <property type="entry name" value="Metal-dependent hydrolases"/>
    <property type="match status" value="1"/>
</dbReference>
<evidence type="ECO:0000313" key="3">
    <source>
        <dbReference type="Proteomes" id="UP000199568"/>
    </source>
</evidence>
<dbReference type="CDD" id="cd01300">
    <property type="entry name" value="YtcJ_like"/>
    <property type="match status" value="1"/>
</dbReference>
<dbReference type="InterPro" id="IPR011059">
    <property type="entry name" value="Metal-dep_hydrolase_composite"/>
</dbReference>
<dbReference type="Gene3D" id="3.10.310.70">
    <property type="match status" value="1"/>
</dbReference>
<protein>
    <recommendedName>
        <fullName evidence="1">Amidohydrolase 3 domain-containing protein</fullName>
    </recommendedName>
</protein>
<keyword evidence="3" id="KW-1185">Reference proteome</keyword>
<proteinExistence type="predicted"/>
<dbReference type="InterPro" id="IPR033932">
    <property type="entry name" value="YtcJ-like"/>
</dbReference>
<name>A0A1H9ZNG3_9FIRM</name>
<dbReference type="Gene3D" id="2.30.40.10">
    <property type="entry name" value="Urease, subunit C, domain 1"/>
    <property type="match status" value="1"/>
</dbReference>
<dbReference type="PANTHER" id="PTHR22642">
    <property type="entry name" value="IMIDAZOLONEPROPIONASE"/>
    <property type="match status" value="1"/>
</dbReference>
<dbReference type="OrthoDB" id="9767366at2"/>
<dbReference type="SUPFAM" id="SSF51338">
    <property type="entry name" value="Composite domain of metallo-dependent hydrolases"/>
    <property type="match status" value="1"/>
</dbReference>
<dbReference type="Pfam" id="PF07969">
    <property type="entry name" value="Amidohydro_3"/>
    <property type="match status" value="1"/>
</dbReference>
<organism evidence="2 3">
    <name type="scientific">Natronincola peptidivorans</name>
    <dbReference type="NCBI Taxonomy" id="426128"/>
    <lineage>
        <taxon>Bacteria</taxon>
        <taxon>Bacillati</taxon>
        <taxon>Bacillota</taxon>
        <taxon>Clostridia</taxon>
        <taxon>Peptostreptococcales</taxon>
        <taxon>Natronincolaceae</taxon>
        <taxon>Natronincola</taxon>
    </lineage>
</organism>
<sequence>MHNKNLLLYNGKIITLSEARPAGEWVYIKKGMIEDIGIGEGYKAYIFDAEVINLKGATVVPGLIDSHVHLMETALNVLSNHLGDCGCIQDILDLLKTAKEEKTEWGTMIHCIGLEEINLHEKRMPTRWELDQVVKNKLVWISTVEYHVSVVNTLGFRLLNLPFNLPGIERDEEGVPTGVLRGRANFLARKKLLGITSDETRGKGVREVFKKIIAAGVTTINAMEGGFLFHDRDAVYVHKNLKKFPIDVELFFQTTDINKVKKMHLKKIGGCIFVDGSFGSSTAALENPYTDNEENKGTLFFTKEEITTFATEAVENNLDVTVHAIGTRALSLVLEAYKIAIRKNPNSTSIMRIEHFELPTKEQIETAVRLGIILSMQPAYEYFWGGEGKMYQMRLGDLRRRNTNPFATIIANGGIIAGGSDSDVTPINPLLGIHGAVNHPTIEERVSPIEALKMFTINGAIAIGKEDIKGRIAKDYIADLCLLDKNPLEIDVDKIKDIQVLGTIKNGEVLYLSEEISAGGEEVC</sequence>
<accession>A0A1H9ZNG3</accession>
<dbReference type="SUPFAM" id="SSF51556">
    <property type="entry name" value="Metallo-dependent hydrolases"/>
    <property type="match status" value="1"/>
</dbReference>
<reference evidence="2 3" key="1">
    <citation type="submission" date="2016-10" db="EMBL/GenBank/DDBJ databases">
        <authorList>
            <person name="de Groot N.N."/>
        </authorList>
    </citation>
    <scope>NUCLEOTIDE SEQUENCE [LARGE SCALE GENOMIC DNA]</scope>
    <source>
        <strain evidence="2 3">DSM 18979</strain>
    </source>
</reference>
<dbReference type="AlphaFoldDB" id="A0A1H9ZNG3"/>
<dbReference type="RefSeq" id="WP_090439211.1">
    <property type="nucleotide sequence ID" value="NZ_FOHU01000002.1"/>
</dbReference>
<dbReference type="Proteomes" id="UP000199568">
    <property type="component" value="Unassembled WGS sequence"/>
</dbReference>
<dbReference type="STRING" id="426128.SAMN05660297_00634"/>